<comment type="caution">
    <text evidence="2">The sequence shown here is derived from an EMBL/GenBank/DDBJ whole genome shotgun (WGS) entry which is preliminary data.</text>
</comment>
<organism evidence="2 3">
    <name type="scientific">Microbaculum marinum</name>
    <dbReference type="NCBI Taxonomy" id="1764581"/>
    <lineage>
        <taxon>Bacteria</taxon>
        <taxon>Pseudomonadati</taxon>
        <taxon>Pseudomonadota</taxon>
        <taxon>Alphaproteobacteria</taxon>
        <taxon>Hyphomicrobiales</taxon>
        <taxon>Tepidamorphaceae</taxon>
        <taxon>Microbaculum</taxon>
    </lineage>
</organism>
<protein>
    <submittedName>
        <fullName evidence="2">Heme-binding protein</fullName>
    </submittedName>
</protein>
<dbReference type="SUPFAM" id="SSF143744">
    <property type="entry name" value="GlcG-like"/>
    <property type="match status" value="1"/>
</dbReference>
<reference evidence="2 3" key="1">
    <citation type="submission" date="2024-02" db="EMBL/GenBank/DDBJ databases">
        <title>Genome analysis and characterization of Microbaculum marinisediminis sp. nov., isolated from marine sediment.</title>
        <authorList>
            <person name="Du Z.-J."/>
            <person name="Ye Y.-Q."/>
            <person name="Zhang Z.-R."/>
            <person name="Yuan S.-M."/>
            <person name="Zhang X.-Y."/>
        </authorList>
    </citation>
    <scope>NUCLEOTIDE SEQUENCE [LARGE SCALE GENOMIC DNA]</scope>
    <source>
        <strain evidence="2 3">SDUM1044001</strain>
    </source>
</reference>
<dbReference type="RefSeq" id="WP_340330729.1">
    <property type="nucleotide sequence ID" value="NZ_JAZHOF010000006.1"/>
</dbReference>
<accession>A0AAW9RRQ4</accession>
<dbReference type="PANTHER" id="PTHR34309:SF10">
    <property type="entry name" value="SLR1406 PROTEIN"/>
    <property type="match status" value="1"/>
</dbReference>
<dbReference type="AlphaFoldDB" id="A0AAW9RRQ4"/>
<proteinExistence type="predicted"/>
<dbReference type="PANTHER" id="PTHR34309">
    <property type="entry name" value="SLR1406 PROTEIN"/>
    <property type="match status" value="1"/>
</dbReference>
<dbReference type="InterPro" id="IPR052517">
    <property type="entry name" value="GlcG_carb_metab_protein"/>
</dbReference>
<evidence type="ECO:0000313" key="2">
    <source>
        <dbReference type="EMBL" id="MEJ8573038.1"/>
    </source>
</evidence>
<dbReference type="Pfam" id="PF03928">
    <property type="entry name" value="HbpS-like"/>
    <property type="match status" value="1"/>
</dbReference>
<dbReference type="InterPro" id="IPR005624">
    <property type="entry name" value="PduO/GlcC-like"/>
</dbReference>
<dbReference type="Proteomes" id="UP001378188">
    <property type="component" value="Unassembled WGS sequence"/>
</dbReference>
<feature type="chain" id="PRO_5043398785" evidence="1">
    <location>
        <begin position="21"/>
        <end position="166"/>
    </location>
</feature>
<sequence length="166" mass="16707">MKRLALCIALAAGLASPSAAQDSDAVYTVKLLSLDAALTAAQAAMQSCRDEGYQTAIAVVDRSGVTQVVLRDRFAGPHTPETARRKAWTAVSFRTDTISLGEQTEAGAAWAVRGIDDVLPLGGGVLIEAGDGSLLGAIGVSGASGGAADAACAEAGLAAIEFDIAF</sequence>
<dbReference type="EMBL" id="JAZHOF010000006">
    <property type="protein sequence ID" value="MEJ8573038.1"/>
    <property type="molecule type" value="Genomic_DNA"/>
</dbReference>
<feature type="signal peptide" evidence="1">
    <location>
        <begin position="1"/>
        <end position="20"/>
    </location>
</feature>
<evidence type="ECO:0000313" key="3">
    <source>
        <dbReference type="Proteomes" id="UP001378188"/>
    </source>
</evidence>
<name>A0AAW9RRQ4_9HYPH</name>
<evidence type="ECO:0000256" key="1">
    <source>
        <dbReference type="SAM" id="SignalP"/>
    </source>
</evidence>
<dbReference type="InterPro" id="IPR038084">
    <property type="entry name" value="PduO/GlcC-like_sf"/>
</dbReference>
<dbReference type="Gene3D" id="3.30.450.150">
    <property type="entry name" value="Haem-degrading domain"/>
    <property type="match status" value="1"/>
</dbReference>
<keyword evidence="3" id="KW-1185">Reference proteome</keyword>
<keyword evidence="1" id="KW-0732">Signal</keyword>
<gene>
    <name evidence="2" type="ORF">V3328_16220</name>
</gene>